<gene>
    <name evidence="4" type="ORF">AB0K95_15140</name>
</gene>
<evidence type="ECO:0000313" key="5">
    <source>
        <dbReference type="Proteomes" id="UP001552527"/>
    </source>
</evidence>
<dbReference type="InterPro" id="IPR010610">
    <property type="entry name" value="EryCIII-like_C"/>
</dbReference>
<dbReference type="InterPro" id="IPR002213">
    <property type="entry name" value="UDP_glucos_trans"/>
</dbReference>
<feature type="domain" description="Erythromycin biosynthesis protein CIII-like C-terminal" evidence="3">
    <location>
        <begin position="270"/>
        <end position="402"/>
    </location>
</feature>
<dbReference type="Proteomes" id="UP001552527">
    <property type="component" value="Unassembled WGS sequence"/>
</dbReference>
<evidence type="ECO:0000313" key="4">
    <source>
        <dbReference type="EMBL" id="MEV5246588.1"/>
    </source>
</evidence>
<dbReference type="RefSeq" id="WP_364022087.1">
    <property type="nucleotide sequence ID" value="NZ_JBFATD010000023.1"/>
</dbReference>
<dbReference type="EMBL" id="JBFATE010000005">
    <property type="protein sequence ID" value="MEV5246588.1"/>
    <property type="molecule type" value="Genomic_DNA"/>
</dbReference>
<protein>
    <submittedName>
        <fullName evidence="4">Macrolide family glycosyltransferase</fullName>
    </submittedName>
</protein>
<dbReference type="PANTHER" id="PTHR48050:SF13">
    <property type="entry name" value="STEROL 3-BETA-GLUCOSYLTRANSFERASE UGT80A2"/>
    <property type="match status" value="1"/>
</dbReference>
<evidence type="ECO:0000256" key="2">
    <source>
        <dbReference type="ARBA" id="ARBA00022679"/>
    </source>
</evidence>
<evidence type="ECO:0000259" key="3">
    <source>
        <dbReference type="Pfam" id="PF06722"/>
    </source>
</evidence>
<dbReference type="PANTHER" id="PTHR48050">
    <property type="entry name" value="STEROL 3-BETA-GLUCOSYLTRANSFERASE"/>
    <property type="match status" value="1"/>
</dbReference>
<keyword evidence="5" id="KW-1185">Reference proteome</keyword>
<dbReference type="NCBIfam" id="TIGR01426">
    <property type="entry name" value="MGT"/>
    <property type="match status" value="1"/>
</dbReference>
<dbReference type="SUPFAM" id="SSF53756">
    <property type="entry name" value="UDP-Glycosyltransferase/glycogen phosphorylase"/>
    <property type="match status" value="1"/>
</dbReference>
<dbReference type="Gene3D" id="3.40.50.2000">
    <property type="entry name" value="Glycogen Phosphorylase B"/>
    <property type="match status" value="2"/>
</dbReference>
<proteinExistence type="inferred from homology"/>
<sequence length="411" mass="44275">MAHIAFFILPAAGHVNPTLSVARELVARGHRVSYALPENYRERVLASGAEFLPYAMDQERFWATMVPKQDAAEYTDQQEFVNMMKWMLDMTRQTLGGFERHFGDAADRPDVFVCDPSSFWSGHILAAKWGVPVIRSTPTYVANEHWSLHPPVDTAEEQAEDPETGALFAVVSELLAEHRVEKSLGDFAAEVHSGPALVYLPRAFQYAGDTFGEEVRFVGPCTGANSFHGEWEAPGTGRPLVLISLGTLYNKQPEFFRACVDAFRDTGWDVVITHAGGVADGELGEVPPHIQVRDFAPQGAVLAHASLMINHGGTSTVLQAVSEGVPVIAVPQMAELHATATRAEQLGVGAKILRKDVTPERLRETALALTGSAEVREAVAKLRGEIEAAGGPAAAADAIEALLAPVPAAAL</sequence>
<dbReference type="InterPro" id="IPR050426">
    <property type="entry name" value="Glycosyltransferase_28"/>
</dbReference>
<dbReference type="Pfam" id="PF06722">
    <property type="entry name" value="EryCIII-like_C"/>
    <property type="match status" value="1"/>
</dbReference>
<dbReference type="InterPro" id="IPR022357">
    <property type="entry name" value="MIP_CS"/>
</dbReference>
<accession>A0ABV3JG87</accession>
<dbReference type="PROSITE" id="PS00221">
    <property type="entry name" value="MIP"/>
    <property type="match status" value="1"/>
</dbReference>
<comment type="similarity">
    <text evidence="1">Belongs to the UDP-glycosyltransferase family.</text>
</comment>
<dbReference type="CDD" id="cd03784">
    <property type="entry name" value="GT1_Gtf-like"/>
    <property type="match status" value="1"/>
</dbReference>
<evidence type="ECO:0000256" key="1">
    <source>
        <dbReference type="ARBA" id="ARBA00009995"/>
    </source>
</evidence>
<keyword evidence="2" id="KW-0808">Transferase</keyword>
<dbReference type="InterPro" id="IPR006326">
    <property type="entry name" value="UDPGT_MGT-like"/>
</dbReference>
<organism evidence="4 5">
    <name type="scientific">Streptomyces werraensis</name>
    <dbReference type="NCBI Taxonomy" id="68284"/>
    <lineage>
        <taxon>Bacteria</taxon>
        <taxon>Bacillati</taxon>
        <taxon>Actinomycetota</taxon>
        <taxon>Actinomycetes</taxon>
        <taxon>Kitasatosporales</taxon>
        <taxon>Streptomycetaceae</taxon>
        <taxon>Streptomyces</taxon>
    </lineage>
</organism>
<comment type="caution">
    <text evidence="4">The sequence shown here is derived from an EMBL/GenBank/DDBJ whole genome shotgun (WGS) entry which is preliminary data.</text>
</comment>
<reference evidence="4 5" key="1">
    <citation type="submission" date="2024-06" db="EMBL/GenBank/DDBJ databases">
        <title>The Natural Products Discovery Center: Release of the First 8490 Sequenced Strains for Exploring Actinobacteria Biosynthetic Diversity.</title>
        <authorList>
            <person name="Kalkreuter E."/>
            <person name="Kautsar S.A."/>
            <person name="Yang D."/>
            <person name="Bader C.D."/>
            <person name="Teijaro C.N."/>
            <person name="Fluegel L."/>
            <person name="Davis C.M."/>
            <person name="Simpson J.R."/>
            <person name="Lauterbach L."/>
            <person name="Steele A.D."/>
            <person name="Gui C."/>
            <person name="Meng S."/>
            <person name="Li G."/>
            <person name="Viehrig K."/>
            <person name="Ye F."/>
            <person name="Su P."/>
            <person name="Kiefer A.F."/>
            <person name="Nichols A."/>
            <person name="Cepeda A.J."/>
            <person name="Yan W."/>
            <person name="Fan B."/>
            <person name="Jiang Y."/>
            <person name="Adhikari A."/>
            <person name="Zheng C.-J."/>
            <person name="Schuster L."/>
            <person name="Cowan T.M."/>
            <person name="Smanski M.J."/>
            <person name="Chevrette M.G."/>
            <person name="De Carvalho L.P.S."/>
            <person name="Shen B."/>
        </authorList>
    </citation>
    <scope>NUCLEOTIDE SEQUENCE [LARGE SCALE GENOMIC DNA]</scope>
    <source>
        <strain evidence="4 5">NPDC052768</strain>
    </source>
</reference>
<name>A0ABV3JG87_9ACTN</name>